<reference evidence="6 7" key="1">
    <citation type="submission" date="2015-01" db="EMBL/GenBank/DDBJ databases">
        <title>Rufibacter sp./DG31D/ whole genome sequencing.</title>
        <authorList>
            <person name="Kim M.K."/>
            <person name="Srinivasan S."/>
            <person name="Lee J.-J."/>
        </authorList>
    </citation>
    <scope>NUCLEOTIDE SEQUENCE [LARGE SCALE GENOMIC DNA]</scope>
    <source>
        <strain evidence="6 7">DG31D</strain>
    </source>
</reference>
<keyword evidence="2" id="KW-0479">Metal-binding</keyword>
<dbReference type="Gene3D" id="3.40.570.10">
    <property type="entry name" value="Extracellular Endonuclease, subunit A"/>
    <property type="match status" value="1"/>
</dbReference>
<feature type="chain" id="PRO_5005210814" description="DNA/RNA non-specific endonuclease" evidence="3">
    <location>
        <begin position="20"/>
        <end position="289"/>
    </location>
</feature>
<feature type="signal peptide" evidence="3">
    <location>
        <begin position="1"/>
        <end position="19"/>
    </location>
</feature>
<sequence>MTKRSLSSLKKYASLVSLALFIFSCKEIQVTPATSQLPVSQHLVLGNPSQAVASVSGSNNYLMVKKEYALSYSRDRGNANWVSWHVSKDWLGDAPRQDDFRADAALPSDWYKVTTSVYTGTGFDRGHNIPSGDRTNTIEANSATFLMTNILPQAPTHNRELWSNLEEYTRQLVNAGQEVYVIMGSYGTGGTGSNGPATTIANGRVTVPAQIWKVLVVLPDGDKDLERITTATRVIAINTPNNNTVRSDWGTYRTNIDLIEANTGYDLLSVLPKQLQAVLESKVDNGPTN</sequence>
<evidence type="ECO:0000259" key="5">
    <source>
        <dbReference type="SMART" id="SM00892"/>
    </source>
</evidence>
<evidence type="ECO:0000256" key="3">
    <source>
        <dbReference type="SAM" id="SignalP"/>
    </source>
</evidence>
<evidence type="ECO:0000259" key="4">
    <source>
        <dbReference type="SMART" id="SM00477"/>
    </source>
</evidence>
<dbReference type="Proteomes" id="UP000036458">
    <property type="component" value="Chromosome"/>
</dbReference>
<dbReference type="Pfam" id="PF01223">
    <property type="entry name" value="Endonuclease_NS"/>
    <property type="match status" value="1"/>
</dbReference>
<dbReference type="InterPro" id="IPR044925">
    <property type="entry name" value="His-Me_finger_sf"/>
</dbReference>
<dbReference type="SMART" id="SM00892">
    <property type="entry name" value="Endonuclease_NS"/>
    <property type="match status" value="1"/>
</dbReference>
<dbReference type="PANTHER" id="PTHR13966:SF5">
    <property type="entry name" value="ENDONUCLEASE G, MITOCHONDRIAL"/>
    <property type="match status" value="1"/>
</dbReference>
<evidence type="ECO:0000256" key="1">
    <source>
        <dbReference type="PIRSR" id="PIRSR640255-1"/>
    </source>
</evidence>
<feature type="active site" description="Proton acceptor" evidence="1">
    <location>
        <position position="127"/>
    </location>
</feature>
<evidence type="ECO:0000313" key="7">
    <source>
        <dbReference type="Proteomes" id="UP000036458"/>
    </source>
</evidence>
<dbReference type="InterPro" id="IPR040255">
    <property type="entry name" value="Non-specific_endonuclease"/>
</dbReference>
<dbReference type="CDD" id="cd00091">
    <property type="entry name" value="NUC"/>
    <property type="match status" value="1"/>
</dbReference>
<dbReference type="SUPFAM" id="SSF54060">
    <property type="entry name" value="His-Me finger endonucleases"/>
    <property type="match status" value="1"/>
</dbReference>
<dbReference type="EMBL" id="CP010777">
    <property type="protein sequence ID" value="AKQ45545.1"/>
    <property type="molecule type" value="Genomic_DNA"/>
</dbReference>
<name>A0A0H4VID8_9BACT</name>
<feature type="binding site" evidence="2">
    <location>
        <position position="158"/>
    </location>
    <ligand>
        <name>Mg(2+)</name>
        <dbReference type="ChEBI" id="CHEBI:18420"/>
        <note>catalytic</note>
    </ligand>
</feature>
<dbReference type="InterPro" id="IPR020821">
    <property type="entry name" value="ENPP1-3/EXOG-like_nuc-like"/>
</dbReference>
<dbReference type="GO" id="GO:0003676">
    <property type="term" value="F:nucleic acid binding"/>
    <property type="evidence" value="ECO:0007669"/>
    <property type="project" value="InterPro"/>
</dbReference>
<dbReference type="InterPro" id="IPR001604">
    <property type="entry name" value="Endo_G_ENPP1-like_dom"/>
</dbReference>
<dbReference type="STRING" id="1379910.TH63_07620"/>
<keyword evidence="3" id="KW-0732">Signal</keyword>
<gene>
    <name evidence="6" type="ORF">TH63_07620</name>
</gene>
<dbReference type="GO" id="GO:0016787">
    <property type="term" value="F:hydrolase activity"/>
    <property type="evidence" value="ECO:0007669"/>
    <property type="project" value="InterPro"/>
</dbReference>
<feature type="domain" description="DNA/RNA non-specific endonuclease/pyrophosphatase/phosphodiesterase" evidence="5">
    <location>
        <begin position="64"/>
        <end position="274"/>
    </location>
</feature>
<proteinExistence type="predicted"/>
<dbReference type="GO" id="GO:0004519">
    <property type="term" value="F:endonuclease activity"/>
    <property type="evidence" value="ECO:0007669"/>
    <property type="project" value="TreeGrafter"/>
</dbReference>
<dbReference type="PANTHER" id="PTHR13966">
    <property type="entry name" value="ENDONUCLEASE RELATED"/>
    <property type="match status" value="1"/>
</dbReference>
<dbReference type="KEGG" id="ruf:TH63_07620"/>
<dbReference type="RefSeq" id="WP_048920425.1">
    <property type="nucleotide sequence ID" value="NZ_CP010777.1"/>
</dbReference>
<evidence type="ECO:0000313" key="6">
    <source>
        <dbReference type="EMBL" id="AKQ45545.1"/>
    </source>
</evidence>
<dbReference type="AlphaFoldDB" id="A0A0H4VID8"/>
<keyword evidence="7" id="KW-1185">Reference proteome</keyword>
<dbReference type="OrthoDB" id="9811262at2"/>
<feature type="domain" description="ENPP1-3/EXOG-like endonuclease/phosphodiesterase" evidence="4">
    <location>
        <begin position="65"/>
        <end position="274"/>
    </location>
</feature>
<dbReference type="GO" id="GO:0046872">
    <property type="term" value="F:metal ion binding"/>
    <property type="evidence" value="ECO:0007669"/>
    <property type="project" value="UniProtKB-KW"/>
</dbReference>
<evidence type="ECO:0000256" key="2">
    <source>
        <dbReference type="PIRSR" id="PIRSR640255-2"/>
    </source>
</evidence>
<dbReference type="PATRIC" id="fig|1379910.4.peg.1666"/>
<dbReference type="SMART" id="SM00477">
    <property type="entry name" value="NUC"/>
    <property type="match status" value="1"/>
</dbReference>
<evidence type="ECO:0008006" key="8">
    <source>
        <dbReference type="Google" id="ProtNLM"/>
    </source>
</evidence>
<protein>
    <recommendedName>
        <fullName evidence="8">DNA/RNA non-specific endonuclease</fullName>
    </recommendedName>
</protein>
<organism evidence="6 7">
    <name type="scientific">Rufibacter radiotolerans</name>
    <dbReference type="NCBI Taxonomy" id="1379910"/>
    <lineage>
        <taxon>Bacteria</taxon>
        <taxon>Pseudomonadati</taxon>
        <taxon>Bacteroidota</taxon>
        <taxon>Cytophagia</taxon>
        <taxon>Cytophagales</taxon>
        <taxon>Hymenobacteraceae</taxon>
        <taxon>Rufibacter</taxon>
    </lineage>
</organism>
<dbReference type="InterPro" id="IPR044929">
    <property type="entry name" value="DNA/RNA_non-sp_Endonuclease_sf"/>
</dbReference>
<dbReference type="PROSITE" id="PS51257">
    <property type="entry name" value="PROKAR_LIPOPROTEIN"/>
    <property type="match status" value="1"/>
</dbReference>
<accession>A0A0H4VID8</accession>